<dbReference type="SUPFAM" id="SSF51569">
    <property type="entry name" value="Aldolase"/>
    <property type="match status" value="1"/>
</dbReference>
<keyword evidence="1 2" id="KW-0456">Lyase</keyword>
<dbReference type="GO" id="GO:0005829">
    <property type="term" value="C:cytosol"/>
    <property type="evidence" value="ECO:0007669"/>
    <property type="project" value="TreeGrafter"/>
</dbReference>
<dbReference type="Pfam" id="PF00701">
    <property type="entry name" value="DHDPS"/>
    <property type="match status" value="1"/>
</dbReference>
<dbReference type="InterPro" id="IPR002220">
    <property type="entry name" value="DapA-like"/>
</dbReference>
<feature type="active site" description="Schiff-base intermediate with substrate" evidence="3">
    <location>
        <position position="161"/>
    </location>
</feature>
<dbReference type="PANTHER" id="PTHR42849">
    <property type="entry name" value="N-ACETYLNEURAMINATE LYASE"/>
    <property type="match status" value="1"/>
</dbReference>
<dbReference type="GO" id="GO:0019262">
    <property type="term" value="P:N-acetylneuraminate catabolic process"/>
    <property type="evidence" value="ECO:0007669"/>
    <property type="project" value="TreeGrafter"/>
</dbReference>
<feature type="active site" description="Proton donor/acceptor" evidence="3">
    <location>
        <position position="133"/>
    </location>
</feature>
<evidence type="ECO:0008006" key="6">
    <source>
        <dbReference type="Google" id="ProtNLM"/>
    </source>
</evidence>
<evidence type="ECO:0000256" key="3">
    <source>
        <dbReference type="PIRSR" id="PIRSR001365-1"/>
    </source>
</evidence>
<dbReference type="Gene3D" id="3.20.20.70">
    <property type="entry name" value="Aldolase class I"/>
    <property type="match status" value="1"/>
</dbReference>
<dbReference type="CDD" id="cd00408">
    <property type="entry name" value="DHDPS-like"/>
    <property type="match status" value="1"/>
</dbReference>
<reference evidence="4" key="1">
    <citation type="journal article" date="2014" name="Int. J. Syst. Evol. Microbiol.">
        <title>Complete genome sequence of Corynebacterium casei LMG S-19264T (=DSM 44701T), isolated from a smear-ripened cheese.</title>
        <authorList>
            <consortium name="US DOE Joint Genome Institute (JGI-PGF)"/>
            <person name="Walter F."/>
            <person name="Albersmeier A."/>
            <person name="Kalinowski J."/>
            <person name="Ruckert C."/>
        </authorList>
    </citation>
    <scope>NUCLEOTIDE SEQUENCE</scope>
    <source>
        <strain evidence="4">CGMCC 1.15178</strain>
    </source>
</reference>
<dbReference type="Proteomes" id="UP000612456">
    <property type="component" value="Unassembled WGS sequence"/>
</dbReference>
<dbReference type="PRINTS" id="PR00146">
    <property type="entry name" value="DHPICSNTHASE"/>
</dbReference>
<sequence length="292" mass="32457">MGNSYYPALGTPLDQDGNVLADSLSKHVEDQIRRKAEGLFVMGSMGIQPMIKDSEYVKVARIAAEAARGQCPVYAGVMDNSITRVRDRIDGLKGLKLDGVVTTVPFYFQSTQAEIITFYRAIADTSPYPLYLYDLPGVTQSKIQAPTVIELMRHPNIRGIKSADLALVRILSRSLRDVNQDFEVIYSGLDTFDVAYMYGITKTLDGMFSCTSEITEKMYDSLAAGSHELAAKHLDSIVGLRNLFVEVGIFPGFTYAMNLLGFEGDFHPDYCSRLNPQQADKVKSHMQQIQLI</sequence>
<dbReference type="InterPro" id="IPR013785">
    <property type="entry name" value="Aldolase_TIM"/>
</dbReference>
<protein>
    <recommendedName>
        <fullName evidence="6">Dihydrodipicolinate synthase family protein</fullName>
    </recommendedName>
</protein>
<dbReference type="PANTHER" id="PTHR42849:SF1">
    <property type="entry name" value="N-ACETYLNEURAMINATE LYASE"/>
    <property type="match status" value="1"/>
</dbReference>
<dbReference type="EMBL" id="BMHP01000001">
    <property type="protein sequence ID" value="GGD56431.1"/>
    <property type="molecule type" value="Genomic_DNA"/>
</dbReference>
<name>A0A916YRD4_9BACL</name>
<evidence type="ECO:0000313" key="5">
    <source>
        <dbReference type="Proteomes" id="UP000612456"/>
    </source>
</evidence>
<evidence type="ECO:0000313" key="4">
    <source>
        <dbReference type="EMBL" id="GGD56431.1"/>
    </source>
</evidence>
<evidence type="ECO:0000256" key="2">
    <source>
        <dbReference type="PIRNR" id="PIRNR001365"/>
    </source>
</evidence>
<comment type="caution">
    <text evidence="4">The sequence shown here is derived from an EMBL/GenBank/DDBJ whole genome shotgun (WGS) entry which is preliminary data.</text>
</comment>
<dbReference type="AlphaFoldDB" id="A0A916YRD4"/>
<gene>
    <name evidence="4" type="ORF">GCM10010911_12690</name>
</gene>
<dbReference type="SMART" id="SM01130">
    <property type="entry name" value="DHDPS"/>
    <property type="match status" value="1"/>
</dbReference>
<accession>A0A916YRD4</accession>
<dbReference type="RefSeq" id="WP_188990165.1">
    <property type="nucleotide sequence ID" value="NZ_BMHP01000001.1"/>
</dbReference>
<evidence type="ECO:0000256" key="1">
    <source>
        <dbReference type="ARBA" id="ARBA00023239"/>
    </source>
</evidence>
<dbReference type="PIRSF" id="PIRSF001365">
    <property type="entry name" value="DHDPS"/>
    <property type="match status" value="1"/>
</dbReference>
<keyword evidence="5" id="KW-1185">Reference proteome</keyword>
<proteinExistence type="inferred from homology"/>
<dbReference type="GO" id="GO:0008747">
    <property type="term" value="F:N-acetylneuraminate lyase activity"/>
    <property type="evidence" value="ECO:0007669"/>
    <property type="project" value="TreeGrafter"/>
</dbReference>
<reference evidence="4" key="2">
    <citation type="submission" date="2020-09" db="EMBL/GenBank/DDBJ databases">
        <authorList>
            <person name="Sun Q."/>
            <person name="Zhou Y."/>
        </authorList>
    </citation>
    <scope>NUCLEOTIDE SEQUENCE</scope>
    <source>
        <strain evidence="4">CGMCC 1.15178</strain>
    </source>
</reference>
<comment type="similarity">
    <text evidence="2">Belongs to the DapA family.</text>
</comment>
<organism evidence="4 5">
    <name type="scientific">Paenibacillus nasutitermitis</name>
    <dbReference type="NCBI Taxonomy" id="1652958"/>
    <lineage>
        <taxon>Bacteria</taxon>
        <taxon>Bacillati</taxon>
        <taxon>Bacillota</taxon>
        <taxon>Bacilli</taxon>
        <taxon>Bacillales</taxon>
        <taxon>Paenibacillaceae</taxon>
        <taxon>Paenibacillus</taxon>
    </lineage>
</organism>